<dbReference type="SUPFAM" id="SSF53098">
    <property type="entry name" value="Ribonuclease H-like"/>
    <property type="match status" value="1"/>
</dbReference>
<proteinExistence type="predicted"/>
<dbReference type="PANTHER" id="PTHR47266">
    <property type="entry name" value="ENDONUCLEASE-RELATED"/>
    <property type="match status" value="1"/>
</dbReference>
<dbReference type="Pfam" id="PF17921">
    <property type="entry name" value="Integrase_H2C2"/>
    <property type="match status" value="1"/>
</dbReference>
<feature type="domain" description="Integrase zinc-binding" evidence="1">
    <location>
        <begin position="81"/>
        <end position="132"/>
    </location>
</feature>
<dbReference type="InterPro" id="IPR041588">
    <property type="entry name" value="Integrase_H2C2"/>
</dbReference>
<organism evidence="2 3">
    <name type="scientific">Lolium multiflorum</name>
    <name type="common">Italian ryegrass</name>
    <name type="synonym">Lolium perenne subsp. multiflorum</name>
    <dbReference type="NCBI Taxonomy" id="4521"/>
    <lineage>
        <taxon>Eukaryota</taxon>
        <taxon>Viridiplantae</taxon>
        <taxon>Streptophyta</taxon>
        <taxon>Embryophyta</taxon>
        <taxon>Tracheophyta</taxon>
        <taxon>Spermatophyta</taxon>
        <taxon>Magnoliopsida</taxon>
        <taxon>Liliopsida</taxon>
        <taxon>Poales</taxon>
        <taxon>Poaceae</taxon>
        <taxon>BOP clade</taxon>
        <taxon>Pooideae</taxon>
        <taxon>Poodae</taxon>
        <taxon>Poeae</taxon>
        <taxon>Poeae Chloroplast Group 2 (Poeae type)</taxon>
        <taxon>Loliodinae</taxon>
        <taxon>Loliinae</taxon>
        <taxon>Lolium</taxon>
    </lineage>
</organism>
<dbReference type="Proteomes" id="UP001231189">
    <property type="component" value="Unassembled WGS sequence"/>
</dbReference>
<evidence type="ECO:0000259" key="1">
    <source>
        <dbReference type="Pfam" id="PF17921"/>
    </source>
</evidence>
<accession>A0AAD8SS18</accession>
<keyword evidence="3" id="KW-1185">Reference proteome</keyword>
<reference evidence="2" key="1">
    <citation type="submission" date="2023-07" db="EMBL/GenBank/DDBJ databases">
        <title>A chromosome-level genome assembly of Lolium multiflorum.</title>
        <authorList>
            <person name="Chen Y."/>
            <person name="Copetti D."/>
            <person name="Kolliker R."/>
            <person name="Studer B."/>
        </authorList>
    </citation>
    <scope>NUCLEOTIDE SEQUENCE</scope>
    <source>
        <strain evidence="2">02402/16</strain>
        <tissue evidence="2">Leaf</tissue>
    </source>
</reference>
<dbReference type="GO" id="GO:0003676">
    <property type="term" value="F:nucleic acid binding"/>
    <property type="evidence" value="ECO:0007669"/>
    <property type="project" value="InterPro"/>
</dbReference>
<dbReference type="InterPro" id="IPR012337">
    <property type="entry name" value="RNaseH-like_sf"/>
</dbReference>
<dbReference type="EMBL" id="JAUUTY010000003">
    <property type="protein sequence ID" value="KAK1663373.1"/>
    <property type="molecule type" value="Genomic_DNA"/>
</dbReference>
<dbReference type="InterPro" id="IPR036397">
    <property type="entry name" value="RNaseH_sf"/>
</dbReference>
<evidence type="ECO:0000313" key="3">
    <source>
        <dbReference type="Proteomes" id="UP001231189"/>
    </source>
</evidence>
<name>A0AAD8SS18_LOLMU</name>
<dbReference type="Gene3D" id="1.10.340.70">
    <property type="match status" value="1"/>
</dbReference>
<dbReference type="InterPro" id="IPR052160">
    <property type="entry name" value="Gypsy_RT_Integrase-like"/>
</dbReference>
<sequence length="354" mass="40059">MQSNPEAPKMEALMVSVFEIKCVPSWAQEFLSYLTDGVLPDDRVQAKQIERRAKAYTIINHQLYKRIVSGVFQRCVTEGIELLREIHQGECGHHASSRAIVGKAFRHGFYWPTALKDAEEMVKTCNGCQRFAKQRQTPASALKTIPITWPFAVWGLDMVGPFRTARGGMTPLVMIDKFTKWIEAKPIKKLDGSTVAVTFLKEIIRRRGGPAWEHWSVDRRVRLWRIRCVHHFLVFGFFLLLVFRRIQIFNKDALVDKVAMVQERASRAVLVSALSLSSTSASRFSSCSRLTSSYQESTKDSTMSTPARAAQSFRRAARRLLEPVMSLASSLGSVSVGQQPDQLLAAFPRLPARW</sequence>
<dbReference type="Gene3D" id="3.30.420.10">
    <property type="entry name" value="Ribonuclease H-like superfamily/Ribonuclease H"/>
    <property type="match status" value="1"/>
</dbReference>
<comment type="caution">
    <text evidence="2">The sequence shown here is derived from an EMBL/GenBank/DDBJ whole genome shotgun (WGS) entry which is preliminary data.</text>
</comment>
<protein>
    <recommendedName>
        <fullName evidence="1">Integrase zinc-binding domain-containing protein</fullName>
    </recommendedName>
</protein>
<evidence type="ECO:0000313" key="2">
    <source>
        <dbReference type="EMBL" id="KAK1663373.1"/>
    </source>
</evidence>
<dbReference type="AlphaFoldDB" id="A0AAD8SS18"/>
<gene>
    <name evidence="2" type="ORF">QYE76_051532</name>
</gene>